<evidence type="ECO:0000256" key="3">
    <source>
        <dbReference type="ARBA" id="ARBA00022679"/>
    </source>
</evidence>
<feature type="compositionally biased region" description="Acidic residues" evidence="7">
    <location>
        <begin position="137"/>
        <end position="169"/>
    </location>
</feature>
<name>A0A167CGD1_9ASCO</name>
<dbReference type="InterPro" id="IPR008271">
    <property type="entry name" value="Ser/Thr_kinase_AS"/>
</dbReference>
<dbReference type="Pfam" id="PF00069">
    <property type="entry name" value="Pkinase"/>
    <property type="match status" value="1"/>
</dbReference>
<dbReference type="InterPro" id="IPR011009">
    <property type="entry name" value="Kinase-like_dom_sf"/>
</dbReference>
<evidence type="ECO:0000259" key="8">
    <source>
        <dbReference type="PROSITE" id="PS50011"/>
    </source>
</evidence>
<dbReference type="Gene3D" id="3.30.200.20">
    <property type="entry name" value="Phosphorylase Kinase, domain 1"/>
    <property type="match status" value="1"/>
</dbReference>
<evidence type="ECO:0000256" key="1">
    <source>
        <dbReference type="ARBA" id="ARBA00012513"/>
    </source>
</evidence>
<feature type="compositionally biased region" description="Polar residues" evidence="7">
    <location>
        <begin position="243"/>
        <end position="271"/>
    </location>
</feature>
<dbReference type="GO" id="GO:0005524">
    <property type="term" value="F:ATP binding"/>
    <property type="evidence" value="ECO:0007669"/>
    <property type="project" value="UniProtKB-KW"/>
</dbReference>
<evidence type="ECO:0000256" key="5">
    <source>
        <dbReference type="ARBA" id="ARBA00022777"/>
    </source>
</evidence>
<dbReference type="SMART" id="SM00220">
    <property type="entry name" value="S_TKc"/>
    <property type="match status" value="1"/>
</dbReference>
<accession>A0A167CGD1</accession>
<keyword evidence="4" id="KW-0547">Nucleotide-binding</keyword>
<evidence type="ECO:0000256" key="6">
    <source>
        <dbReference type="ARBA" id="ARBA00022840"/>
    </source>
</evidence>
<keyword evidence="6" id="KW-0067">ATP-binding</keyword>
<reference evidence="9 10" key="1">
    <citation type="submission" date="2016-02" db="EMBL/GenBank/DDBJ databases">
        <title>Complete genome sequence and transcriptome regulation of the pentose utilising yeast Sugiyamaella lignohabitans.</title>
        <authorList>
            <person name="Bellasio M."/>
            <person name="Peymann A."/>
            <person name="Valli M."/>
            <person name="Sipitzky M."/>
            <person name="Graf A."/>
            <person name="Sauer M."/>
            <person name="Marx H."/>
            <person name="Mattanovich D."/>
        </authorList>
    </citation>
    <scope>NUCLEOTIDE SEQUENCE [LARGE SCALE GENOMIC DNA]</scope>
    <source>
        <strain evidence="9 10">CBS 10342</strain>
    </source>
</reference>
<dbReference type="KEGG" id="slb:AWJ20_4474"/>
<dbReference type="Proteomes" id="UP000189580">
    <property type="component" value="Chromosome c"/>
</dbReference>
<feature type="compositionally biased region" description="Acidic residues" evidence="7">
    <location>
        <begin position="183"/>
        <end position="209"/>
    </location>
</feature>
<organism evidence="9 10">
    <name type="scientific">Sugiyamaella lignohabitans</name>
    <dbReference type="NCBI Taxonomy" id="796027"/>
    <lineage>
        <taxon>Eukaryota</taxon>
        <taxon>Fungi</taxon>
        <taxon>Dikarya</taxon>
        <taxon>Ascomycota</taxon>
        <taxon>Saccharomycotina</taxon>
        <taxon>Dipodascomycetes</taxon>
        <taxon>Dipodascales</taxon>
        <taxon>Trichomonascaceae</taxon>
        <taxon>Sugiyamaella</taxon>
    </lineage>
</organism>
<dbReference type="PROSITE" id="PS50011">
    <property type="entry name" value="PROTEIN_KINASE_DOM"/>
    <property type="match status" value="1"/>
</dbReference>
<dbReference type="RefSeq" id="XP_018734130.1">
    <property type="nucleotide sequence ID" value="XM_018881547.1"/>
</dbReference>
<evidence type="ECO:0000313" key="9">
    <source>
        <dbReference type="EMBL" id="ANB11653.1"/>
    </source>
</evidence>
<feature type="region of interest" description="Disordered" evidence="7">
    <location>
        <begin position="61"/>
        <end position="271"/>
    </location>
</feature>
<protein>
    <recommendedName>
        <fullName evidence="1">non-specific serine/threonine protein kinase</fullName>
        <ecNumber evidence="1">2.7.11.1</ecNumber>
    </recommendedName>
</protein>
<feature type="domain" description="Protein kinase" evidence="8">
    <location>
        <begin position="309"/>
        <end position="665"/>
    </location>
</feature>
<dbReference type="CDD" id="cd14019">
    <property type="entry name" value="STKc_Cdc7"/>
    <property type="match status" value="1"/>
</dbReference>
<dbReference type="GO" id="GO:0005634">
    <property type="term" value="C:nucleus"/>
    <property type="evidence" value="ECO:0007669"/>
    <property type="project" value="TreeGrafter"/>
</dbReference>
<dbReference type="EMBL" id="CP014500">
    <property type="protein sequence ID" value="ANB11653.1"/>
    <property type="molecule type" value="Genomic_DNA"/>
</dbReference>
<feature type="compositionally biased region" description="Acidic residues" evidence="7">
    <location>
        <begin position="63"/>
        <end position="90"/>
    </location>
</feature>
<dbReference type="InterPro" id="IPR000719">
    <property type="entry name" value="Prot_kinase_dom"/>
</dbReference>
<dbReference type="GO" id="GO:0004674">
    <property type="term" value="F:protein serine/threonine kinase activity"/>
    <property type="evidence" value="ECO:0007669"/>
    <property type="project" value="UniProtKB-KW"/>
</dbReference>
<dbReference type="GeneID" id="30036610"/>
<keyword evidence="2 9" id="KW-0723">Serine/threonine-protein kinase</keyword>
<keyword evidence="10" id="KW-1185">Reference proteome</keyword>
<dbReference type="EC" id="2.7.11.1" evidence="1"/>
<evidence type="ECO:0000313" key="10">
    <source>
        <dbReference type="Proteomes" id="UP000189580"/>
    </source>
</evidence>
<keyword evidence="3" id="KW-0808">Transferase</keyword>
<evidence type="ECO:0000256" key="2">
    <source>
        <dbReference type="ARBA" id="ARBA00022527"/>
    </source>
</evidence>
<gene>
    <name evidence="9" type="primary">CDC7</name>
    <name evidence="9" type="ORF">AWJ20_4474</name>
</gene>
<dbReference type="SUPFAM" id="SSF56112">
    <property type="entry name" value="Protein kinase-like (PK-like)"/>
    <property type="match status" value="1"/>
</dbReference>
<dbReference type="Gene3D" id="1.10.510.10">
    <property type="entry name" value="Transferase(Phosphotransferase) domain 1"/>
    <property type="match status" value="1"/>
</dbReference>
<dbReference type="AlphaFoldDB" id="A0A167CGD1"/>
<sequence length="669" mass="76014">MFTFDANENLELGMEVEHWSISDIGSELGPESEAELPQKYVIDLQLARQKRSEMIRLAKLDQINEEYDDADSNNESDDSEAEESDQEENNSDNRALSESKGNESDNKINTQDERDASTNESRINQTHEEEGVNGSDDPSEDSDREMDVDEEADNVEDNDDYENDEEDESITQGNHGNAKEIGESDVDEQSVNEEDEQSDNNEESESEELIVEREVKVAQSAKQAEPTTPQRQPRSRPNHPVMINQQSNAFNHKNNNSSIVSSNRAYTANGNTKKTSKLANYYRYRTKDQEIKLEIESLEETFSSLIDHYFLLDKIGQGTFSSVYKGVDLQYRKVKNQWEEAYNNTMNYSNQTSKKVNIVAIKRIYVTSSPARIANEIEILKCLTSCPNIIPVITALRHRDQVLVVFPYFSHTDFRVFYSEVSISGIRRYMYQLLNGLNFVHENGIIHRDVKPTNFLYDAKRRRGVLVDFGLAEFLPKEDNAGCSCVTGGLDPSVYLNVVPQGGYKKDDPRHGRRANRAGTRGFRAPEVLLKCAAQDTKLDIWSAGVILLTLLSKRFPFFNSDDDAEALIEIATMFGCKKMQKCAFLHGSMFETDIPTIHDEGFSLSRIIEWCLGKKSSKSSNGADESRSSFSKDELEAIDLLEHMMELDYRKRYSASECLADPFFSGRM</sequence>
<proteinExistence type="predicted"/>
<dbReference type="PANTHER" id="PTHR44167">
    <property type="entry name" value="OVARIAN-SPECIFIC SERINE/THREONINE-PROTEIN KINASE LOK-RELATED"/>
    <property type="match status" value="1"/>
</dbReference>
<dbReference type="GO" id="GO:0044773">
    <property type="term" value="P:mitotic DNA damage checkpoint signaling"/>
    <property type="evidence" value="ECO:0007669"/>
    <property type="project" value="TreeGrafter"/>
</dbReference>
<keyword evidence="5 9" id="KW-0418">Kinase</keyword>
<evidence type="ECO:0000256" key="4">
    <source>
        <dbReference type="ARBA" id="ARBA00022741"/>
    </source>
</evidence>
<dbReference type="PANTHER" id="PTHR44167:SF23">
    <property type="entry name" value="CDC7 KINASE, ISOFORM A-RELATED"/>
    <property type="match status" value="1"/>
</dbReference>
<feature type="compositionally biased region" description="Basic and acidic residues" evidence="7">
    <location>
        <begin position="95"/>
        <end position="117"/>
    </location>
</feature>
<evidence type="ECO:0000256" key="7">
    <source>
        <dbReference type="SAM" id="MobiDB-lite"/>
    </source>
</evidence>
<dbReference type="OrthoDB" id="10020333at2759"/>
<dbReference type="PROSITE" id="PS00108">
    <property type="entry name" value="PROTEIN_KINASE_ST"/>
    <property type="match status" value="1"/>
</dbReference>